<keyword evidence="1" id="KW-0812">Transmembrane</keyword>
<name>A0A9D4J294_DREPO</name>
<keyword evidence="1" id="KW-1133">Transmembrane helix</keyword>
<keyword evidence="3" id="KW-1185">Reference proteome</keyword>
<dbReference type="EMBL" id="JAIWYP010000007">
    <property type="protein sequence ID" value="KAH3797091.1"/>
    <property type="molecule type" value="Genomic_DNA"/>
</dbReference>
<keyword evidence="1" id="KW-0472">Membrane</keyword>
<comment type="caution">
    <text evidence="2">The sequence shown here is derived from an EMBL/GenBank/DDBJ whole genome shotgun (WGS) entry which is preliminary data.</text>
</comment>
<reference evidence="2" key="1">
    <citation type="journal article" date="2019" name="bioRxiv">
        <title>The Genome of the Zebra Mussel, Dreissena polymorpha: A Resource for Invasive Species Research.</title>
        <authorList>
            <person name="McCartney M.A."/>
            <person name="Auch B."/>
            <person name="Kono T."/>
            <person name="Mallez S."/>
            <person name="Zhang Y."/>
            <person name="Obille A."/>
            <person name="Becker A."/>
            <person name="Abrahante J.E."/>
            <person name="Garbe J."/>
            <person name="Badalamenti J.P."/>
            <person name="Herman A."/>
            <person name="Mangelson H."/>
            <person name="Liachko I."/>
            <person name="Sullivan S."/>
            <person name="Sone E.D."/>
            <person name="Koren S."/>
            <person name="Silverstein K.A.T."/>
            <person name="Beckman K.B."/>
            <person name="Gohl D.M."/>
        </authorList>
    </citation>
    <scope>NUCLEOTIDE SEQUENCE</scope>
    <source>
        <strain evidence="2">Duluth1</strain>
        <tissue evidence="2">Whole animal</tissue>
    </source>
</reference>
<organism evidence="2 3">
    <name type="scientific">Dreissena polymorpha</name>
    <name type="common">Zebra mussel</name>
    <name type="synonym">Mytilus polymorpha</name>
    <dbReference type="NCBI Taxonomy" id="45954"/>
    <lineage>
        <taxon>Eukaryota</taxon>
        <taxon>Metazoa</taxon>
        <taxon>Spiralia</taxon>
        <taxon>Lophotrochozoa</taxon>
        <taxon>Mollusca</taxon>
        <taxon>Bivalvia</taxon>
        <taxon>Autobranchia</taxon>
        <taxon>Heteroconchia</taxon>
        <taxon>Euheterodonta</taxon>
        <taxon>Imparidentia</taxon>
        <taxon>Neoheterodontei</taxon>
        <taxon>Myida</taxon>
        <taxon>Dreissenoidea</taxon>
        <taxon>Dreissenidae</taxon>
        <taxon>Dreissena</taxon>
    </lineage>
</organism>
<reference evidence="2" key="2">
    <citation type="submission" date="2020-11" db="EMBL/GenBank/DDBJ databases">
        <authorList>
            <person name="McCartney M.A."/>
            <person name="Auch B."/>
            <person name="Kono T."/>
            <person name="Mallez S."/>
            <person name="Becker A."/>
            <person name="Gohl D.M."/>
            <person name="Silverstein K.A.T."/>
            <person name="Koren S."/>
            <person name="Bechman K.B."/>
            <person name="Herman A."/>
            <person name="Abrahante J.E."/>
            <person name="Garbe J."/>
        </authorList>
    </citation>
    <scope>NUCLEOTIDE SEQUENCE</scope>
    <source>
        <strain evidence="2">Duluth1</strain>
        <tissue evidence="2">Whole animal</tissue>
    </source>
</reference>
<evidence type="ECO:0000313" key="3">
    <source>
        <dbReference type="Proteomes" id="UP000828390"/>
    </source>
</evidence>
<accession>A0A9D4J294</accession>
<feature type="non-terminal residue" evidence="2">
    <location>
        <position position="1"/>
    </location>
</feature>
<evidence type="ECO:0000256" key="1">
    <source>
        <dbReference type="SAM" id="Phobius"/>
    </source>
</evidence>
<gene>
    <name evidence="2" type="ORF">DPMN_150666</name>
</gene>
<protein>
    <submittedName>
        <fullName evidence="2">Uncharacterized protein</fullName>
    </submittedName>
</protein>
<proteinExistence type="predicted"/>
<feature type="transmembrane region" description="Helical" evidence="1">
    <location>
        <begin position="51"/>
        <end position="74"/>
    </location>
</feature>
<feature type="non-terminal residue" evidence="2">
    <location>
        <position position="118"/>
    </location>
</feature>
<sequence>SYAVIADKVVTQHDVRVGNMDSIVHKAVGTGQYQKINDFLRKWRRVFNVTVRLLVAIICGTGIVFVPMLGVILVQQVFTVNLVDFRFDSDSWYILLGYKPGGSVEIDSREKTGDDFDV</sequence>
<dbReference type="Proteomes" id="UP000828390">
    <property type="component" value="Unassembled WGS sequence"/>
</dbReference>
<dbReference type="AlphaFoldDB" id="A0A9D4J294"/>
<evidence type="ECO:0000313" key="2">
    <source>
        <dbReference type="EMBL" id="KAH3797091.1"/>
    </source>
</evidence>